<reference evidence="2 3" key="1">
    <citation type="submission" date="2021-12" db="EMBL/GenBank/DDBJ databases">
        <title>High titer production of polyol ester of fatty acids by Rhodotorula paludigena BS15 towards product separation-free biomass refinery.</title>
        <authorList>
            <person name="Mano J."/>
            <person name="Ono H."/>
            <person name="Tanaka T."/>
            <person name="Naito K."/>
            <person name="Sushida H."/>
            <person name="Ike M."/>
            <person name="Tokuyasu K."/>
            <person name="Kitaoka M."/>
        </authorList>
    </citation>
    <scope>NUCLEOTIDE SEQUENCE [LARGE SCALE GENOMIC DNA]</scope>
    <source>
        <strain evidence="2 3">BS15</strain>
    </source>
</reference>
<feature type="compositionally biased region" description="Low complexity" evidence="1">
    <location>
        <begin position="236"/>
        <end position="252"/>
    </location>
</feature>
<feature type="compositionally biased region" description="Low complexity" evidence="1">
    <location>
        <begin position="324"/>
        <end position="337"/>
    </location>
</feature>
<evidence type="ECO:0000256" key="1">
    <source>
        <dbReference type="SAM" id="MobiDB-lite"/>
    </source>
</evidence>
<feature type="region of interest" description="Disordered" evidence="1">
    <location>
        <begin position="200"/>
        <end position="347"/>
    </location>
</feature>
<sequence>MCLGLEMLRGAPIAVKSHIRVRRAGESPAAVEKTARKGKGRAKCEDELETVEVETPTDVRVYVDQRCPDTVEWLEDAFCREGRGGCGVILDAGGEEVILFASLPELAHEQENRDPTAATSSRTAPRPPLTLLLGRRARANVRKPRPDDPMPRENLFANKLRKTASLPASAFALSTVESLPPPAKKPKRQTAKDKAIASLLSKNDQLQPPSRTKRAASSQPSGVAFPAPSLPPPAAPASRSFSRSTSHSRFSAVGPPNGANARQASLPPLASLGASSRRSSLSAAGPSGTTARPFQRTLSRSSMLLDSPPGSDDELDDPSRSRRPGSPTPSMASLFDGGEADEGEGEEGLDAVAELRSFGARRRGTAAGGGGGLARSSSLPVGSFALGAAAAPMSGVKSEVEGMERREREGTALPGPVPTAKDGTVEVRNKNTVKKLTLVQMTALGCPKAHPDFRDVFSYTTRGVGFAMRETFKTMLLSPSDRELASSLIEQHLRMYLPSSTFPTPSPTPELATVAAVSVKSEPLDAPTLAVPSSIPPAMPSPKSLGDGLEELNHAPPKPMEEEGDVEMEETQVHVEEETQDAPMGDTQVVELADDEDDEDVVVLVSAAAPAASVQAVV</sequence>
<feature type="compositionally biased region" description="Polar residues" evidence="1">
    <location>
        <begin position="200"/>
        <end position="221"/>
    </location>
</feature>
<comment type="caution">
    <text evidence="2">The sequence shown here is derived from an EMBL/GenBank/DDBJ whole genome shotgun (WGS) entry which is preliminary data.</text>
</comment>
<feature type="region of interest" description="Disordered" evidence="1">
    <location>
        <begin position="529"/>
        <end position="586"/>
    </location>
</feature>
<name>A0AAV5GSV4_9BASI</name>
<dbReference type="AlphaFoldDB" id="A0AAV5GSV4"/>
<gene>
    <name evidence="2" type="ORF">Rhopal_004741-T1</name>
</gene>
<feature type="compositionally biased region" description="Basic and acidic residues" evidence="1">
    <location>
        <begin position="398"/>
        <end position="410"/>
    </location>
</feature>
<dbReference type="EMBL" id="BQKY01000009">
    <property type="protein sequence ID" value="GJN91718.1"/>
    <property type="molecule type" value="Genomic_DNA"/>
</dbReference>
<protein>
    <recommendedName>
        <fullName evidence="4">Sld7 C-terminal domain-containing protein</fullName>
    </recommendedName>
</protein>
<feature type="compositionally biased region" description="Acidic residues" evidence="1">
    <location>
        <begin position="338"/>
        <end position="347"/>
    </location>
</feature>
<feature type="compositionally biased region" description="Polar residues" evidence="1">
    <location>
        <begin position="289"/>
        <end position="304"/>
    </location>
</feature>
<dbReference type="Proteomes" id="UP001342314">
    <property type="component" value="Unassembled WGS sequence"/>
</dbReference>
<organism evidence="2 3">
    <name type="scientific">Rhodotorula paludigena</name>
    <dbReference type="NCBI Taxonomy" id="86838"/>
    <lineage>
        <taxon>Eukaryota</taxon>
        <taxon>Fungi</taxon>
        <taxon>Dikarya</taxon>
        <taxon>Basidiomycota</taxon>
        <taxon>Pucciniomycotina</taxon>
        <taxon>Microbotryomycetes</taxon>
        <taxon>Sporidiobolales</taxon>
        <taxon>Sporidiobolaceae</taxon>
        <taxon>Rhodotorula</taxon>
    </lineage>
</organism>
<accession>A0AAV5GSV4</accession>
<feature type="compositionally biased region" description="Low complexity" evidence="1">
    <location>
        <begin position="264"/>
        <end position="288"/>
    </location>
</feature>
<feature type="region of interest" description="Disordered" evidence="1">
    <location>
        <begin position="390"/>
        <end position="423"/>
    </location>
</feature>
<keyword evidence="3" id="KW-1185">Reference proteome</keyword>
<proteinExistence type="predicted"/>
<evidence type="ECO:0008006" key="4">
    <source>
        <dbReference type="Google" id="ProtNLM"/>
    </source>
</evidence>
<feature type="region of interest" description="Disordered" evidence="1">
    <location>
        <begin position="109"/>
        <end position="153"/>
    </location>
</feature>
<evidence type="ECO:0000313" key="2">
    <source>
        <dbReference type="EMBL" id="GJN91718.1"/>
    </source>
</evidence>
<evidence type="ECO:0000313" key="3">
    <source>
        <dbReference type="Proteomes" id="UP001342314"/>
    </source>
</evidence>